<accession>A0A3E5B9D1</accession>
<reference evidence="3 4" key="1">
    <citation type="submission" date="2018-08" db="EMBL/GenBank/DDBJ databases">
        <title>A genome reference for cultivated species of the human gut microbiota.</title>
        <authorList>
            <person name="Zou Y."/>
            <person name="Xue W."/>
            <person name="Luo G."/>
        </authorList>
    </citation>
    <scope>NUCLEOTIDE SEQUENCE [LARGE SCALE GENOMIC DNA]</scope>
    <source>
        <strain evidence="3 4">OM05-15BH</strain>
    </source>
</reference>
<dbReference type="Gene3D" id="3.90.550.10">
    <property type="entry name" value="Spore Coat Polysaccharide Biosynthesis Protein SpsA, Chain A"/>
    <property type="match status" value="1"/>
</dbReference>
<dbReference type="InterPro" id="IPR029044">
    <property type="entry name" value="Nucleotide-diphossugar_trans"/>
</dbReference>
<keyword evidence="3" id="KW-0808">Transferase</keyword>
<dbReference type="AlphaFoldDB" id="A0A3E5B9D1"/>
<name>A0A3E5B9D1_9BACE</name>
<gene>
    <name evidence="3" type="ORF">DXB65_15800</name>
</gene>
<protein>
    <submittedName>
        <fullName evidence="3">Glycosyltransferase</fullName>
    </submittedName>
</protein>
<dbReference type="CDD" id="cd00761">
    <property type="entry name" value="Glyco_tranf_GTA_type"/>
    <property type="match status" value="1"/>
</dbReference>
<sequence>MDAGFPRLAENCEINNTKINMPKLSIIVPVYNAEKSLPICLDSLLSQTMTDINFWLVNDGSTDNSLEVCQQYANIDSRFHVINQKNAGAGKARDNGIYQCDGDFIGFVDADDWIETDMFEKMYDAAIRNDCDVVRCNVVMHRNGKVRERWNPPFCNQVLDKTRIEQEFIPLLIAPESEKDFDHRLLRGCYCYIFLKDTVVNNHIHFTDFRSGEDVIFSIEMLLNSKRMFVLPNTFYHYMIYNTDTLSKSIKAINDPQRQKTRAFMTKLLKDTSGYPIVVERWKQEDRRVVYLDIRIAAVYAQGLSSIKRLKLIRNVLVSDESRRAFKDKIDRSLPLQMYMLYLLIKWKCALLLLLAVKYKLRKA</sequence>
<dbReference type="Proteomes" id="UP000260983">
    <property type="component" value="Unassembled WGS sequence"/>
</dbReference>
<evidence type="ECO:0000256" key="1">
    <source>
        <dbReference type="SAM" id="Phobius"/>
    </source>
</evidence>
<proteinExistence type="predicted"/>
<dbReference type="InterPro" id="IPR001173">
    <property type="entry name" value="Glyco_trans_2-like"/>
</dbReference>
<dbReference type="SUPFAM" id="SSF53448">
    <property type="entry name" value="Nucleotide-diphospho-sugar transferases"/>
    <property type="match status" value="1"/>
</dbReference>
<keyword evidence="1" id="KW-1133">Transmembrane helix</keyword>
<keyword evidence="1" id="KW-0472">Membrane</keyword>
<evidence type="ECO:0000313" key="4">
    <source>
        <dbReference type="Proteomes" id="UP000260983"/>
    </source>
</evidence>
<evidence type="ECO:0000259" key="2">
    <source>
        <dbReference type="Pfam" id="PF00535"/>
    </source>
</evidence>
<evidence type="ECO:0000313" key="3">
    <source>
        <dbReference type="EMBL" id="RGN33935.1"/>
    </source>
</evidence>
<comment type="caution">
    <text evidence="3">The sequence shown here is derived from an EMBL/GenBank/DDBJ whole genome shotgun (WGS) entry which is preliminary data.</text>
</comment>
<dbReference type="GO" id="GO:0016740">
    <property type="term" value="F:transferase activity"/>
    <property type="evidence" value="ECO:0007669"/>
    <property type="project" value="UniProtKB-KW"/>
</dbReference>
<dbReference type="Pfam" id="PF00535">
    <property type="entry name" value="Glycos_transf_2"/>
    <property type="match status" value="1"/>
</dbReference>
<feature type="domain" description="Glycosyltransferase 2-like" evidence="2">
    <location>
        <begin position="25"/>
        <end position="154"/>
    </location>
</feature>
<dbReference type="InterPro" id="IPR050834">
    <property type="entry name" value="Glycosyltransf_2"/>
</dbReference>
<feature type="transmembrane region" description="Helical" evidence="1">
    <location>
        <begin position="339"/>
        <end position="357"/>
    </location>
</feature>
<dbReference type="PANTHER" id="PTHR43685:SF2">
    <property type="entry name" value="GLYCOSYLTRANSFERASE 2-LIKE DOMAIN-CONTAINING PROTEIN"/>
    <property type="match status" value="1"/>
</dbReference>
<organism evidence="3 4">
    <name type="scientific">Bacteroides oleiciplenus</name>
    <dbReference type="NCBI Taxonomy" id="626931"/>
    <lineage>
        <taxon>Bacteria</taxon>
        <taxon>Pseudomonadati</taxon>
        <taxon>Bacteroidota</taxon>
        <taxon>Bacteroidia</taxon>
        <taxon>Bacteroidales</taxon>
        <taxon>Bacteroidaceae</taxon>
        <taxon>Bacteroides</taxon>
    </lineage>
</organism>
<keyword evidence="1" id="KW-0812">Transmembrane</keyword>
<dbReference type="PANTHER" id="PTHR43685">
    <property type="entry name" value="GLYCOSYLTRANSFERASE"/>
    <property type="match status" value="1"/>
</dbReference>
<dbReference type="EMBL" id="QSUL01000010">
    <property type="protein sequence ID" value="RGN33935.1"/>
    <property type="molecule type" value="Genomic_DNA"/>
</dbReference>